<comment type="caution">
    <text evidence="6">Lacks conserved residue(s) required for the propagation of feature annotation.</text>
</comment>
<proteinExistence type="predicted"/>
<keyword evidence="3" id="KW-0472">Membrane</keyword>
<dbReference type="STRING" id="28743.ENSCVAP00000006859"/>
<accession>A0A3Q2CN68</accession>
<evidence type="ECO:0000256" key="3">
    <source>
        <dbReference type="ARBA" id="ARBA00023136"/>
    </source>
</evidence>
<evidence type="ECO:0000256" key="6">
    <source>
        <dbReference type="PROSITE-ProRule" id="PRU00076"/>
    </source>
</evidence>
<dbReference type="PROSITE" id="PS50026">
    <property type="entry name" value="EGF_3"/>
    <property type="match status" value="3"/>
</dbReference>
<dbReference type="PROSITE" id="PS01186">
    <property type="entry name" value="EGF_2"/>
    <property type="match status" value="1"/>
</dbReference>
<evidence type="ECO:0000256" key="5">
    <source>
        <dbReference type="ARBA" id="ARBA00023180"/>
    </source>
</evidence>
<dbReference type="SUPFAM" id="SSF57196">
    <property type="entry name" value="EGF/Laminin"/>
    <property type="match status" value="1"/>
</dbReference>
<dbReference type="InterPro" id="IPR002049">
    <property type="entry name" value="LE_dom"/>
</dbReference>
<organism evidence="8 9">
    <name type="scientific">Cyprinodon variegatus</name>
    <name type="common">Sheepshead minnow</name>
    <dbReference type="NCBI Taxonomy" id="28743"/>
    <lineage>
        <taxon>Eukaryota</taxon>
        <taxon>Metazoa</taxon>
        <taxon>Chordata</taxon>
        <taxon>Craniata</taxon>
        <taxon>Vertebrata</taxon>
        <taxon>Euteleostomi</taxon>
        <taxon>Actinopterygii</taxon>
        <taxon>Neopterygii</taxon>
        <taxon>Teleostei</taxon>
        <taxon>Neoteleostei</taxon>
        <taxon>Acanthomorphata</taxon>
        <taxon>Ovalentaria</taxon>
        <taxon>Atherinomorphae</taxon>
        <taxon>Cyprinodontiformes</taxon>
        <taxon>Cyprinodontidae</taxon>
        <taxon>Cyprinodon</taxon>
    </lineage>
</organism>
<evidence type="ECO:0000313" key="9">
    <source>
        <dbReference type="Proteomes" id="UP000265020"/>
    </source>
</evidence>
<dbReference type="Gene3D" id="2.10.25.10">
    <property type="entry name" value="Laminin"/>
    <property type="match status" value="2"/>
</dbReference>
<evidence type="ECO:0000256" key="2">
    <source>
        <dbReference type="ARBA" id="ARBA00022536"/>
    </source>
</evidence>
<dbReference type="Pfam" id="PF12947">
    <property type="entry name" value="EGF_3"/>
    <property type="match status" value="2"/>
</dbReference>
<dbReference type="SMART" id="SM00181">
    <property type="entry name" value="EGF"/>
    <property type="match status" value="3"/>
</dbReference>
<feature type="disulfide bond" evidence="6">
    <location>
        <begin position="88"/>
        <end position="97"/>
    </location>
</feature>
<dbReference type="Proteomes" id="UP000265020">
    <property type="component" value="Unassembled WGS sequence"/>
</dbReference>
<evidence type="ECO:0000256" key="4">
    <source>
        <dbReference type="ARBA" id="ARBA00023157"/>
    </source>
</evidence>
<dbReference type="PROSITE" id="PS01248">
    <property type="entry name" value="EGF_LAM_1"/>
    <property type="match status" value="1"/>
</dbReference>
<name>A0A3Q2CN68_CYPVA</name>
<comment type="subcellular location">
    <subcellularLocation>
        <location evidence="1">Membrane</location>
        <topology evidence="1">Single-pass type I membrane protein</topology>
    </subcellularLocation>
</comment>
<protein>
    <recommendedName>
        <fullName evidence="7">EGF-like domain-containing protein</fullName>
    </recommendedName>
</protein>
<feature type="domain" description="EGF-like" evidence="7">
    <location>
        <begin position="177"/>
        <end position="219"/>
    </location>
</feature>
<feature type="domain" description="EGF-like" evidence="7">
    <location>
        <begin position="58"/>
        <end position="98"/>
    </location>
</feature>
<dbReference type="SMART" id="SM00180">
    <property type="entry name" value="EGF_Lam"/>
    <property type="match status" value="2"/>
</dbReference>
<keyword evidence="4 6" id="KW-1015">Disulfide bond</keyword>
<evidence type="ECO:0000259" key="7">
    <source>
        <dbReference type="PROSITE" id="PS50026"/>
    </source>
</evidence>
<evidence type="ECO:0000313" key="8">
    <source>
        <dbReference type="Ensembl" id="ENSCVAP00000006859.1"/>
    </source>
</evidence>
<evidence type="ECO:0000256" key="1">
    <source>
        <dbReference type="ARBA" id="ARBA00004479"/>
    </source>
</evidence>
<keyword evidence="2 6" id="KW-0245">EGF-like domain</keyword>
<feature type="disulfide bond" evidence="6">
    <location>
        <begin position="132"/>
        <end position="141"/>
    </location>
</feature>
<dbReference type="PANTHER" id="PTHR24038">
    <property type="entry name" value="STABILIN"/>
    <property type="match status" value="1"/>
</dbReference>
<dbReference type="PANTHER" id="PTHR24038:SF0">
    <property type="entry name" value="STABILIN-2"/>
    <property type="match status" value="1"/>
</dbReference>
<dbReference type="AlphaFoldDB" id="A0A3Q2CN68"/>
<dbReference type="Ensembl" id="ENSCVAT00000004269.1">
    <property type="protein sequence ID" value="ENSCVAP00000006859.1"/>
    <property type="gene ID" value="ENSCVAG00000008491.1"/>
</dbReference>
<sequence>GRCDEQTVLDLKFSFFCVQEIQKCDLPNLMISRNSGCRPICTVNFWHPKCCPGFYGRDCLECPGGVHSLCSKRGKCDDGHLGNGTCTCEAGFKGTACELCSDGFYGPNCKACNCSVHGSCDDGIHGTGLCFCEEGWTGERCDVPIPAVLEAKCSQKGEKVSCTCLQGYSGDGFTCLPVDPCASGDNGGCHEHAICTMTAPGKKKCTCKDNYIGDGVTCELKQLPISRCLQDNGQCHPDAKCTDLHFEGTAGDGPDSELASGEIDQFGAELLKVEWEADLLVIRLLSYMCFQSRFNAWCVSLPLGQRSVQTELHSSPTELQGRGRHPGYIHSALLRSTGQ</sequence>
<dbReference type="PROSITE" id="PS00022">
    <property type="entry name" value="EGF_1"/>
    <property type="match status" value="2"/>
</dbReference>
<keyword evidence="5" id="KW-0325">Glycoprotein</keyword>
<reference evidence="8" key="1">
    <citation type="submission" date="2025-08" db="UniProtKB">
        <authorList>
            <consortium name="Ensembl"/>
        </authorList>
    </citation>
    <scope>IDENTIFICATION</scope>
</reference>
<keyword evidence="9" id="KW-1185">Reference proteome</keyword>
<dbReference type="GO" id="GO:0016020">
    <property type="term" value="C:membrane"/>
    <property type="evidence" value="ECO:0007669"/>
    <property type="project" value="UniProtKB-SubCell"/>
</dbReference>
<dbReference type="Gene3D" id="2.170.300.10">
    <property type="entry name" value="Tie2 ligand-binding domain superfamily"/>
    <property type="match status" value="1"/>
</dbReference>
<dbReference type="Pfam" id="PF23106">
    <property type="entry name" value="EGF_Teneurin"/>
    <property type="match status" value="1"/>
</dbReference>
<feature type="domain" description="EGF-like" evidence="7">
    <location>
        <begin position="105"/>
        <end position="142"/>
    </location>
</feature>
<dbReference type="InterPro" id="IPR024731">
    <property type="entry name" value="NELL2-like_EGF"/>
</dbReference>
<dbReference type="GeneTree" id="ENSGT00940000156566"/>
<reference evidence="8" key="2">
    <citation type="submission" date="2025-09" db="UniProtKB">
        <authorList>
            <consortium name="Ensembl"/>
        </authorList>
    </citation>
    <scope>IDENTIFICATION</scope>
</reference>
<dbReference type="FunFam" id="2.10.25.10:FF:000040">
    <property type="entry name" value="Stabilin 2"/>
    <property type="match status" value="1"/>
</dbReference>
<dbReference type="InterPro" id="IPR000742">
    <property type="entry name" value="EGF"/>
</dbReference>
<dbReference type="Pfam" id="PF00053">
    <property type="entry name" value="EGF_laminin"/>
    <property type="match status" value="1"/>
</dbReference>
<dbReference type="OMA" id="HEEIEYE"/>